<dbReference type="Pfam" id="PF01243">
    <property type="entry name" value="PNPOx_N"/>
    <property type="match status" value="1"/>
</dbReference>
<dbReference type="InterPro" id="IPR052019">
    <property type="entry name" value="F420H2_bilvrd_red/Heme_oxyg"/>
</dbReference>
<feature type="domain" description="Pyridoxamine 5'-phosphate oxidase N-terminal" evidence="3">
    <location>
        <begin position="17"/>
        <end position="129"/>
    </location>
</feature>
<gene>
    <name evidence="4" type="ORF">MXD59_09305</name>
</gene>
<evidence type="ECO:0000313" key="4">
    <source>
        <dbReference type="EMBL" id="MCK9875969.1"/>
    </source>
</evidence>
<dbReference type="RefSeq" id="WP_248824344.1">
    <property type="nucleotide sequence ID" value="NZ_JALKFT010000007.1"/>
</dbReference>
<proteinExistence type="predicted"/>
<keyword evidence="5" id="KW-1185">Reference proteome</keyword>
<dbReference type="InterPro" id="IPR011576">
    <property type="entry name" value="Pyridox_Oxase_N"/>
</dbReference>
<dbReference type="EMBL" id="JALKFT010000007">
    <property type="protein sequence ID" value="MCK9875969.1"/>
    <property type="molecule type" value="Genomic_DNA"/>
</dbReference>
<dbReference type="Gene3D" id="2.30.110.10">
    <property type="entry name" value="Electron Transport, Fmn-binding Protein, Chain A"/>
    <property type="match status" value="1"/>
</dbReference>
<dbReference type="InterPro" id="IPR012349">
    <property type="entry name" value="Split_barrel_FMN-bd"/>
</dbReference>
<reference evidence="4 5" key="1">
    <citation type="submission" date="2022-04" db="EMBL/GenBank/DDBJ databases">
        <title>Genome diversity in the genus Frankia.</title>
        <authorList>
            <person name="Carlos-Shanley C."/>
            <person name="Hahn D."/>
        </authorList>
    </citation>
    <scope>NUCLEOTIDE SEQUENCE [LARGE SCALE GENOMIC DNA]</scope>
    <source>
        <strain evidence="4 5">Ag45/Mut15</strain>
    </source>
</reference>
<sequence length="183" mass="19862">MTTSWQDFADAQPALEATARSRFEAFRHHVLATLRLDGSPRTSGIETTFKLGELWLGSMPGARKAADLRRDPRFALSANPGPGTDMVGGDVRVAGLARWVGDPATLARFADAANPPEPFDLFRVELTEVVRTSVDESAQEIILESWRPGYTAIRVQRRGNGADQPAESWSAVPRATAGQGDET</sequence>
<dbReference type="Proteomes" id="UP001201873">
    <property type="component" value="Unassembled WGS sequence"/>
</dbReference>
<organism evidence="4 5">
    <name type="scientific">Frankia umida</name>
    <dbReference type="NCBI Taxonomy" id="573489"/>
    <lineage>
        <taxon>Bacteria</taxon>
        <taxon>Bacillati</taxon>
        <taxon>Actinomycetota</taxon>
        <taxon>Actinomycetes</taxon>
        <taxon>Frankiales</taxon>
        <taxon>Frankiaceae</taxon>
        <taxon>Frankia</taxon>
    </lineage>
</organism>
<comment type="caution">
    <text evidence="4">The sequence shown here is derived from an EMBL/GenBank/DDBJ whole genome shotgun (WGS) entry which is preliminary data.</text>
</comment>
<evidence type="ECO:0000313" key="5">
    <source>
        <dbReference type="Proteomes" id="UP001201873"/>
    </source>
</evidence>
<dbReference type="PANTHER" id="PTHR35176">
    <property type="entry name" value="HEME OXYGENASE HI_0854-RELATED"/>
    <property type="match status" value="1"/>
</dbReference>
<keyword evidence="1" id="KW-0560">Oxidoreductase</keyword>
<evidence type="ECO:0000256" key="2">
    <source>
        <dbReference type="SAM" id="MobiDB-lite"/>
    </source>
</evidence>
<evidence type="ECO:0000256" key="1">
    <source>
        <dbReference type="ARBA" id="ARBA00023002"/>
    </source>
</evidence>
<feature type="region of interest" description="Disordered" evidence="2">
    <location>
        <begin position="157"/>
        <end position="183"/>
    </location>
</feature>
<dbReference type="PANTHER" id="PTHR35176:SF6">
    <property type="entry name" value="HEME OXYGENASE HI_0854-RELATED"/>
    <property type="match status" value="1"/>
</dbReference>
<evidence type="ECO:0000259" key="3">
    <source>
        <dbReference type="Pfam" id="PF01243"/>
    </source>
</evidence>
<protein>
    <submittedName>
        <fullName evidence="4">Pyridoxamine 5'-phosphate oxidase family protein</fullName>
    </submittedName>
</protein>
<accession>A0ABT0JWP4</accession>
<name>A0ABT0JWP4_9ACTN</name>
<dbReference type="SUPFAM" id="SSF50475">
    <property type="entry name" value="FMN-binding split barrel"/>
    <property type="match status" value="1"/>
</dbReference>